<dbReference type="Gene3D" id="2.20.110.10">
    <property type="entry name" value="Histone H3 K4-specific methyltransferase SET7/9 N-terminal domain"/>
    <property type="match status" value="2"/>
</dbReference>
<comment type="caution">
    <text evidence="3">The sequence shown here is derived from an EMBL/GenBank/DDBJ whole genome shotgun (WGS) entry which is preliminary data.</text>
</comment>
<keyword evidence="4" id="KW-1185">Reference proteome</keyword>
<feature type="region of interest" description="Disordered" evidence="2">
    <location>
        <begin position="163"/>
        <end position="225"/>
    </location>
</feature>
<dbReference type="PANTHER" id="PTHR43215:SF14">
    <property type="entry name" value="RADIAL SPOKE HEAD 1 HOMOLOG"/>
    <property type="match status" value="1"/>
</dbReference>
<evidence type="ECO:0000256" key="2">
    <source>
        <dbReference type="SAM" id="MobiDB-lite"/>
    </source>
</evidence>
<dbReference type="Proteomes" id="UP001642464">
    <property type="component" value="Unassembled WGS sequence"/>
</dbReference>
<proteinExistence type="predicted"/>
<organism evidence="3 4">
    <name type="scientific">Durusdinium trenchii</name>
    <dbReference type="NCBI Taxonomy" id="1381693"/>
    <lineage>
        <taxon>Eukaryota</taxon>
        <taxon>Sar</taxon>
        <taxon>Alveolata</taxon>
        <taxon>Dinophyceae</taxon>
        <taxon>Suessiales</taxon>
        <taxon>Symbiodiniaceae</taxon>
        <taxon>Durusdinium</taxon>
    </lineage>
</organism>
<evidence type="ECO:0000313" key="3">
    <source>
        <dbReference type="EMBL" id="CAK9106938.1"/>
    </source>
</evidence>
<dbReference type="EMBL" id="CAXAMM010042818">
    <property type="protein sequence ID" value="CAK9106938.1"/>
    <property type="molecule type" value="Genomic_DNA"/>
</dbReference>
<feature type="compositionally biased region" description="Basic and acidic residues" evidence="2">
    <location>
        <begin position="201"/>
        <end position="225"/>
    </location>
</feature>
<evidence type="ECO:0000256" key="1">
    <source>
        <dbReference type="ARBA" id="ARBA00022737"/>
    </source>
</evidence>
<keyword evidence="1" id="KW-0677">Repeat</keyword>
<dbReference type="Pfam" id="PF02493">
    <property type="entry name" value="MORN"/>
    <property type="match status" value="10"/>
</dbReference>
<dbReference type="SMART" id="SM00698">
    <property type="entry name" value="MORN"/>
    <property type="match status" value="9"/>
</dbReference>
<name>A0ABP0S3I6_9DINO</name>
<dbReference type="PANTHER" id="PTHR43215">
    <property type="entry name" value="RADIAL SPOKE HEAD 1 HOMOLOG"/>
    <property type="match status" value="1"/>
</dbReference>
<dbReference type="SUPFAM" id="SSF82185">
    <property type="entry name" value="Histone H3 K4-specific methyltransferase SET7/9 N-terminal domain"/>
    <property type="match status" value="3"/>
</dbReference>
<dbReference type="InterPro" id="IPR003409">
    <property type="entry name" value="MORN"/>
</dbReference>
<gene>
    <name evidence="3" type="ORF">SCF082_LOCUS49807</name>
</gene>
<accession>A0ABP0S3I6</accession>
<reference evidence="3 4" key="1">
    <citation type="submission" date="2024-02" db="EMBL/GenBank/DDBJ databases">
        <authorList>
            <person name="Chen Y."/>
            <person name="Shah S."/>
            <person name="Dougan E. K."/>
            <person name="Thang M."/>
            <person name="Chan C."/>
        </authorList>
    </citation>
    <scope>NUCLEOTIDE SEQUENCE [LARGE SCALE GENOMIC DNA]</scope>
</reference>
<protein>
    <submittedName>
        <fullName evidence="3">Radial spoke head 10 homolog B</fullName>
    </submittedName>
</protein>
<sequence>MKDGVGKWKEDNSIKVLSKFSGKSTETASKAQQLAVHAKSVHGTGQQGWDFCGLGEVCRAIMFLFMSTTSKKTSPEIKECLIGLEGGNITIAWKDIHQESLAPLRKFLIEEFGSYYAAWVFLCRNCVIPKSICVRNLAKMLKRTFEEIEVAVKARAQAAAQEQKKKYKKMDAAKTGNLSRAHSRAAEDEKEQAEGAAAMEEAIKKTKSDAEAKEKEAKPAVDESPKKKANMFASMFAKTTSAVSKKDTDKVQKTMTNASAWSTGDRTAEEKKAEDHMKRYLQIRVGEDKLENICQELMNQLDHNEDGQLVVQEILALQDMTDKSHSNKEMKEFLSFLKVHPKWNEVEHFWAALSDGFEITKEEFVRDSRLLLLRFTTQQRVKGAIDADMSLESRVESVFSKLDVQMSGGIGLQELIPMSGDGVEDAQSNLAKFKIPLNYIKEIRMDAAKTSGAGEEQRQTVRFQVHPDFENSPEWRLVKKGLSPDWEPNPNFEFLQVAMVPQYLAMWKQVIKDCGMDSVQEWIRFYQGSTMDHPILDGVYMRSGNNGVQRWPDGKTYRGAWDNHLYHGEGSLYNDYEDMANGVKPIYKGEWKNGKRHGYGELRWEQDNSDRQRKTFGDRQFSGVRKVYEGEFEYDLFSGQGTMRLEKAVSQSLRTMDHQGLSPGRVPLPNLDPVFILSFEGTWASDWYMTDEEARVFSPLYDNLHQKEESRTGERKAKRDLDLDKVSPVQMKRRDQKFARYFSTDPLGVQAAGDPLPDLALAYYQQKGGDANHMQKGTARYADFTEYIGEYVRGVPGGKGKMTQYDHRDGKQGKPLAYYDGHWKHGKFHGQGRYSTEDGLVYEGHFEDNLRHGHGVETATEELAPKLGYSKYEGQWQRGLFHGEGKLTYGDPDGDMSRLVFEGKFVDGKRTGTGRVFDFKPDGEKRLKLLCSFENDKIITSKKDNIYAWACFDGPGKYFYGLLGQEGDIGVWGTMYSARAEEDPDFIDCMTKGLPYQKENPEEEDVKYILYHGQWKDSVPDGFGVQHFEGAVVHPASNPMNGAHGGTYTGDFVKGKRHGRGVWKTMGGGWEFRPIANEDVPNWENDLMHGIGIVEDSEHVHENVIYTKGKCQMPFTELGPPKTGFESAAFNEVLPQASRKRAYVTPLPTTEDPEAEKALPEKNNPVWALVKSFGQKLKKEQSEGWEALDKKNELRFLRDTAFPLGPTTQAVGRMNSTMTSVMTMRSMATTAAGAEPQAAALVREPTDLSLPEEDVLIKGGTGENEVINGVYFKLMHTFGVKAFKMVKQTGFYTAPVVRYLYWDHVSGAWTISPKPLVGVCLAPGCAFAQEEHTEHPSMVSKPWYVWHGYSGALLAHGEEIKEEDEDEEKGFSLRSLMGPPAPVDKIEAKSIVGFQVTGNSDHLGKIGVGLMLRIPMTLFGRPVYEYEGGGQYLYFQRKEASLSDGQDASLEEFGAGVEPTPEKLFQYEGRWIIAMDMGVELESPDCYGFVEDTAVTPDQISGTWKVRRNDKMEWNYDLKFVAQEWSHEGTLQAMVEKAEKEKAEKEAAAREAKTMTKEEPKKDDDKEAEKK</sequence>
<feature type="region of interest" description="Disordered" evidence="2">
    <location>
        <begin position="1537"/>
        <end position="1571"/>
    </location>
</feature>
<evidence type="ECO:0000313" key="4">
    <source>
        <dbReference type="Proteomes" id="UP001642464"/>
    </source>
</evidence>